<protein>
    <submittedName>
        <fullName evidence="6">CYFA0S22e02124g1_1</fullName>
    </submittedName>
</protein>
<dbReference type="PhylomeDB" id="A0A061BH13"/>
<dbReference type="InterPro" id="IPR017919">
    <property type="entry name" value="TFIIE/TFIIEa_HTH"/>
</dbReference>
<comment type="similarity">
    <text evidence="1">Belongs to the TFIIE alpha subunit family.</text>
</comment>
<evidence type="ECO:0000313" key="6">
    <source>
        <dbReference type="EMBL" id="CDR46286.1"/>
    </source>
</evidence>
<dbReference type="SUPFAM" id="SSF57783">
    <property type="entry name" value="Zinc beta-ribbon"/>
    <property type="match status" value="1"/>
</dbReference>
<evidence type="ECO:0000256" key="3">
    <source>
        <dbReference type="ARBA" id="ARBA00023163"/>
    </source>
</evidence>
<feature type="domain" description="HTH TFE/IIEalpha-type" evidence="5">
    <location>
        <begin position="5"/>
        <end position="96"/>
    </location>
</feature>
<evidence type="ECO:0000256" key="2">
    <source>
        <dbReference type="ARBA" id="ARBA00023015"/>
    </source>
</evidence>
<feature type="compositionally biased region" description="Acidic residues" evidence="4">
    <location>
        <begin position="417"/>
        <end position="427"/>
    </location>
</feature>
<feature type="region of interest" description="Disordered" evidence="4">
    <location>
        <begin position="365"/>
        <end position="427"/>
    </location>
</feature>
<evidence type="ECO:0000256" key="1">
    <source>
        <dbReference type="ARBA" id="ARBA00008947"/>
    </source>
</evidence>
<dbReference type="Pfam" id="PF02002">
    <property type="entry name" value="TFIIE_alpha"/>
    <property type="match status" value="1"/>
</dbReference>
<dbReference type="GO" id="GO:0006367">
    <property type="term" value="P:transcription initiation at RNA polymerase II promoter"/>
    <property type="evidence" value="ECO:0007669"/>
    <property type="project" value="InterPro"/>
</dbReference>
<dbReference type="InterPro" id="IPR002853">
    <property type="entry name" value="TFIIE_asu"/>
</dbReference>
<keyword evidence="2" id="KW-0805">Transcription regulation</keyword>
<dbReference type="PANTHER" id="PTHR13097:SF7">
    <property type="entry name" value="GENERAL TRANSCRIPTION FACTOR IIE SUBUNIT 1"/>
    <property type="match status" value="1"/>
</dbReference>
<dbReference type="VEuPathDB" id="FungiDB:BON22_2007"/>
<dbReference type="AlphaFoldDB" id="A0A061BH13"/>
<sequence length="427" mass="48129">MDTIVRNLIRYVSRSFYEIQYVLILDALLLHSVLSEEDMCFLLGIQRKELRSFCNRLAEDRLVATHQQREGGIVGQRPQSKTYYFIHHTEAIDAIKWKVQAVVNKMQKELGGEANAQGYICPVCKTKYSQLDAIALLNYEMNEFICSLCNTTLIEDDSGKIAKENQEKYSRLMKQIEPIIDCLRKIDEHTVPENNFETSLGKLIPAQAKTTAQYIVSNYQKNTKMFDRNSYLNNRSSLQAGARSHATLHVDISTGDEDLQREKQAIEQEEKRKQNALPSWHEESTIGKSLGRLDGEEMDEEMEGADGAVKAEEGPESVPAEGSADAVVKAETEDVKPEGTEAAAPAVEEDKEAEEALAAYYAQLKKEKDEDDEEEEEFDDEIEFDDVDFEDVETETPAPAPAASVSPETAETNMLVEEIEFDVSDDD</sequence>
<reference evidence="6" key="1">
    <citation type="journal article" date="2014" name="Genome Announc.">
        <title>Genome sequence of the yeast Cyberlindnera fabianii (Hansenula fabianii).</title>
        <authorList>
            <person name="Freel K.C."/>
            <person name="Sarilar V."/>
            <person name="Neuveglise C."/>
            <person name="Devillers H."/>
            <person name="Friedrich A."/>
            <person name="Schacherer J."/>
        </authorList>
    </citation>
    <scope>NUCLEOTIDE SEQUENCE</scope>
    <source>
        <strain evidence="6">YJS4271</strain>
    </source>
</reference>
<dbReference type="InterPro" id="IPR024550">
    <property type="entry name" value="TFIIEa/SarR/Rpc3_HTH_dom"/>
</dbReference>
<accession>A0A061BH13</accession>
<feature type="compositionally biased region" description="Acidic residues" evidence="4">
    <location>
        <begin position="369"/>
        <end position="394"/>
    </location>
</feature>
<dbReference type="GO" id="GO:0005673">
    <property type="term" value="C:transcription factor TFIIE complex"/>
    <property type="evidence" value="ECO:0007669"/>
    <property type="project" value="TreeGrafter"/>
</dbReference>
<feature type="compositionally biased region" description="Basic and acidic residues" evidence="4">
    <location>
        <begin position="280"/>
        <end position="295"/>
    </location>
</feature>
<dbReference type="Gene3D" id="3.30.40.10">
    <property type="entry name" value="Zinc/RING finger domain, C3HC4 (zinc finger)"/>
    <property type="match status" value="1"/>
</dbReference>
<gene>
    <name evidence="6" type="ORF">CYFA0S_22e02124g</name>
</gene>
<feature type="compositionally biased region" description="Basic and acidic residues" evidence="4">
    <location>
        <begin position="328"/>
        <end position="339"/>
    </location>
</feature>
<dbReference type="SMART" id="SM00531">
    <property type="entry name" value="TFIIE"/>
    <property type="match status" value="1"/>
</dbReference>
<feature type="region of interest" description="Disordered" evidence="4">
    <location>
        <begin position="265"/>
        <end position="352"/>
    </location>
</feature>
<dbReference type="OrthoDB" id="361102at2759"/>
<dbReference type="InterPro" id="IPR039997">
    <property type="entry name" value="TFE"/>
</dbReference>
<proteinExistence type="inferred from homology"/>
<evidence type="ECO:0000259" key="5">
    <source>
        <dbReference type="PROSITE" id="PS51344"/>
    </source>
</evidence>
<dbReference type="PANTHER" id="PTHR13097">
    <property type="entry name" value="TRANSCRIPTION INITIATION FACTOR IIE, ALPHA SUBUNIT"/>
    <property type="match status" value="1"/>
</dbReference>
<keyword evidence="3" id="KW-0804">Transcription</keyword>
<evidence type="ECO:0000256" key="4">
    <source>
        <dbReference type="SAM" id="MobiDB-lite"/>
    </source>
</evidence>
<organism evidence="6">
    <name type="scientific">Cyberlindnera fabianii</name>
    <name type="common">Yeast</name>
    <name type="synonym">Hansenula fabianii</name>
    <dbReference type="NCBI Taxonomy" id="36022"/>
    <lineage>
        <taxon>Eukaryota</taxon>
        <taxon>Fungi</taxon>
        <taxon>Dikarya</taxon>
        <taxon>Ascomycota</taxon>
        <taxon>Saccharomycotina</taxon>
        <taxon>Saccharomycetes</taxon>
        <taxon>Phaffomycetales</taxon>
        <taxon>Phaffomycetaceae</taxon>
        <taxon>Cyberlindnera</taxon>
    </lineage>
</organism>
<feature type="compositionally biased region" description="Low complexity" evidence="4">
    <location>
        <begin position="395"/>
        <end position="411"/>
    </location>
</feature>
<dbReference type="InterPro" id="IPR013083">
    <property type="entry name" value="Znf_RING/FYVE/PHD"/>
</dbReference>
<dbReference type="PROSITE" id="PS51344">
    <property type="entry name" value="HTH_TFE_IIE"/>
    <property type="match status" value="1"/>
</dbReference>
<dbReference type="EMBL" id="LK052907">
    <property type="protein sequence ID" value="CDR46286.1"/>
    <property type="molecule type" value="Genomic_DNA"/>
</dbReference>
<name>A0A061BH13_CYBFA</name>